<dbReference type="Proteomes" id="UP000077066">
    <property type="component" value="Unassembled WGS sequence"/>
</dbReference>
<sequence length="219" mass="24960">MLTENAFQLFGQIVFFGLIFLFLILLIALILGKILLKKNILIFPKLILFALDFFYSPLKQLARSFGFDDIMVDHIGVEIRNKINEKKFKETDNKKKIMVFPHCLRHPSCEAVLEETGLACDCCGKCAIGIIKPKAEELGYIVFIIPGSTFIKKIVKNHEFDSVLGIACYEDLNMTMMNLSKFSPQGVLLSRTGCYKTKVDVKSVLDKIGYYDFHNKNKE</sequence>
<evidence type="ECO:0008006" key="4">
    <source>
        <dbReference type="Google" id="ProtNLM"/>
    </source>
</evidence>
<gene>
    <name evidence="2" type="ORF">MBFIL_07450</name>
</gene>
<dbReference type="InterPro" id="IPR002829">
    <property type="entry name" value="DUF116"/>
</dbReference>
<protein>
    <recommendedName>
        <fullName evidence="4">DUF116 domain-containing protein</fullName>
    </recommendedName>
</protein>
<keyword evidence="1" id="KW-1133">Transmembrane helix</keyword>
<dbReference type="AlphaFoldDB" id="A0A166D0D5"/>
<dbReference type="STRING" id="55758.MBFIL_07450"/>
<name>A0A166D0D5_9EURY</name>
<evidence type="ECO:0000313" key="2">
    <source>
        <dbReference type="EMBL" id="KZX15069.1"/>
    </source>
</evidence>
<dbReference type="EMBL" id="LWMT01000112">
    <property type="protein sequence ID" value="KZX15069.1"/>
    <property type="molecule type" value="Genomic_DNA"/>
</dbReference>
<evidence type="ECO:0000256" key="1">
    <source>
        <dbReference type="SAM" id="Phobius"/>
    </source>
</evidence>
<proteinExistence type="predicted"/>
<feature type="transmembrane region" description="Helical" evidence="1">
    <location>
        <begin position="40"/>
        <end position="58"/>
    </location>
</feature>
<keyword evidence="3" id="KW-1185">Reference proteome</keyword>
<comment type="caution">
    <text evidence="2">The sequence shown here is derived from an EMBL/GenBank/DDBJ whole genome shotgun (WGS) entry which is preliminary data.</text>
</comment>
<feature type="transmembrane region" description="Helical" evidence="1">
    <location>
        <begin position="6"/>
        <end position="31"/>
    </location>
</feature>
<dbReference type="RefSeq" id="WP_066971653.1">
    <property type="nucleotide sequence ID" value="NZ_LWMT01000112.1"/>
</dbReference>
<organism evidence="2 3">
    <name type="scientific">Methanobrevibacter filiformis</name>
    <dbReference type="NCBI Taxonomy" id="55758"/>
    <lineage>
        <taxon>Archaea</taxon>
        <taxon>Methanobacteriati</taxon>
        <taxon>Methanobacteriota</taxon>
        <taxon>Methanomada group</taxon>
        <taxon>Methanobacteria</taxon>
        <taxon>Methanobacteriales</taxon>
        <taxon>Methanobacteriaceae</taxon>
        <taxon>Methanobrevibacter</taxon>
    </lineage>
</organism>
<accession>A0A166D0D5</accession>
<dbReference type="PIRSF" id="PIRSF006594">
    <property type="entry name" value="UCP006594"/>
    <property type="match status" value="1"/>
</dbReference>
<keyword evidence="1" id="KW-0472">Membrane</keyword>
<dbReference type="Pfam" id="PF01976">
    <property type="entry name" value="DUF116"/>
    <property type="match status" value="1"/>
</dbReference>
<keyword evidence="1" id="KW-0812">Transmembrane</keyword>
<dbReference type="PATRIC" id="fig|55758.3.peg.832"/>
<reference evidence="2 3" key="1">
    <citation type="submission" date="2016-04" db="EMBL/GenBank/DDBJ databases">
        <title>Genome sequence of Methanobrevibacter filiformis DSM 11501.</title>
        <authorList>
            <person name="Poehlein A."/>
            <person name="Seedorf H."/>
            <person name="Daniel R."/>
        </authorList>
    </citation>
    <scope>NUCLEOTIDE SEQUENCE [LARGE SCALE GENOMIC DNA]</scope>
    <source>
        <strain evidence="2 3">DSM 11501</strain>
    </source>
</reference>
<dbReference type="PANTHER" id="PTHR43801:SF1">
    <property type="entry name" value="POLYPRENYL SYNTHETASE"/>
    <property type="match status" value="1"/>
</dbReference>
<dbReference type="OrthoDB" id="120943at2157"/>
<dbReference type="PANTHER" id="PTHR43801">
    <property type="entry name" value="NUCLEOTIDE-BINDING PROTEIN-RELATED"/>
    <property type="match status" value="1"/>
</dbReference>
<evidence type="ECO:0000313" key="3">
    <source>
        <dbReference type="Proteomes" id="UP000077066"/>
    </source>
</evidence>